<dbReference type="KEGG" id="bvk:117242325"/>
<accession>A0A6J3LLI6</accession>
<organism evidence="2 3">
    <name type="scientific">Bombus vosnesenskii</name>
    <dbReference type="NCBI Taxonomy" id="207650"/>
    <lineage>
        <taxon>Eukaryota</taxon>
        <taxon>Metazoa</taxon>
        <taxon>Ecdysozoa</taxon>
        <taxon>Arthropoda</taxon>
        <taxon>Hexapoda</taxon>
        <taxon>Insecta</taxon>
        <taxon>Pterygota</taxon>
        <taxon>Neoptera</taxon>
        <taxon>Endopterygota</taxon>
        <taxon>Hymenoptera</taxon>
        <taxon>Apocrita</taxon>
        <taxon>Aculeata</taxon>
        <taxon>Apoidea</taxon>
        <taxon>Anthophila</taxon>
        <taxon>Apidae</taxon>
        <taxon>Bombus</taxon>
        <taxon>Pyrobombus</taxon>
    </lineage>
</organism>
<dbReference type="Proteomes" id="UP000504631">
    <property type="component" value="Unplaced"/>
</dbReference>
<dbReference type="InterPro" id="IPR006594">
    <property type="entry name" value="LisH"/>
</dbReference>
<sequence length="431" mass="50775">MDPEYYSTLYKWFEKCGIISNIRTHLRQNLINALKNKDVVLKNDEPKSAKQYVYDLLVAEYLFNHNYAYTLSVFASEAPLLINFSTKTVQKTDGSKEESNEKLQSDYILHVLETLGINPHDPKGQYVISQYIENDMPLLLCILKCITMFSYNIHNDVPIRENISLCNESTQTEFSWQAHSLYVEKLVALKRKISMHKQIVDNKLRKREMMLKEQAMFIEQQLATLNIKLHQVQNIMHNMSLKEKQLKERRQNNERQVLQKEMELTSKERLLLQEADRLQREQDDHKKLEEQLKKTCDQKGVQTEDLVESSNRYLRNIEIQTDIVNDIKQEDKIEVLTREKEELNALIQDQQLRIEQITQRALQLSQQVEGIRSLRPINIEVSTQTVNTNTVISESSSTEDILQDAKMRLKRLEEESLKADQYYYNFINNSP</sequence>
<gene>
    <name evidence="3" type="primary">LOC117242325</name>
</gene>
<dbReference type="RefSeq" id="XP_033364774.1">
    <property type="nucleotide sequence ID" value="XM_033508883.1"/>
</dbReference>
<feature type="coiled-coil region" evidence="1">
    <location>
        <begin position="236"/>
        <end position="298"/>
    </location>
</feature>
<keyword evidence="2" id="KW-1185">Reference proteome</keyword>
<dbReference type="GeneID" id="117242325"/>
<name>A0A6J3LLI6_9HYME</name>
<evidence type="ECO:0000313" key="2">
    <source>
        <dbReference type="Proteomes" id="UP000504631"/>
    </source>
</evidence>
<feature type="coiled-coil region" evidence="1">
    <location>
        <begin position="333"/>
        <end position="367"/>
    </location>
</feature>
<keyword evidence="1" id="KW-0175">Coiled coil</keyword>
<evidence type="ECO:0000256" key="1">
    <source>
        <dbReference type="SAM" id="Coils"/>
    </source>
</evidence>
<reference evidence="3" key="1">
    <citation type="submission" date="2025-08" db="UniProtKB">
        <authorList>
            <consortium name="RefSeq"/>
        </authorList>
    </citation>
    <scope>IDENTIFICATION</scope>
    <source>
        <tissue evidence="3">Muscle</tissue>
    </source>
</reference>
<dbReference type="AlphaFoldDB" id="A0A6J3LLI6"/>
<proteinExistence type="predicted"/>
<dbReference type="Pfam" id="PF16045">
    <property type="entry name" value="LisH_2"/>
    <property type="match status" value="1"/>
</dbReference>
<evidence type="ECO:0000313" key="3">
    <source>
        <dbReference type="RefSeq" id="XP_033364774.1"/>
    </source>
</evidence>
<dbReference type="PROSITE" id="PS50896">
    <property type="entry name" value="LISH"/>
    <property type="match status" value="1"/>
</dbReference>
<protein>
    <submittedName>
        <fullName evidence="3">Golgi resident protein GCP60-like</fullName>
    </submittedName>
</protein>
<feature type="coiled-coil region" evidence="1">
    <location>
        <begin position="395"/>
        <end position="422"/>
    </location>
</feature>